<dbReference type="RefSeq" id="WP_012109583.1">
    <property type="nucleotide sequence ID" value="NC_009714.1"/>
</dbReference>
<keyword evidence="2" id="KW-1185">Reference proteome</keyword>
<sequence>MIQELEQNNQTTKDFCMKMYPKFARYIQTYDLNKIDINASNPMTYINKISEDEILSLNDVNKIIQDLNSYSNEKDGNFIEFIGKRNSGNLQIFS</sequence>
<dbReference type="OrthoDB" id="10016212at2"/>
<accession>A7I435</accession>
<protein>
    <submittedName>
        <fullName evidence="1">Uncharacterized protein</fullName>
    </submittedName>
</protein>
<dbReference type="AlphaFoldDB" id="A7I435"/>
<dbReference type="STRING" id="360107.CHAB381_1765"/>
<dbReference type="EMBL" id="CP000776">
    <property type="protein sequence ID" value="ABS52440.1"/>
    <property type="molecule type" value="Genomic_DNA"/>
</dbReference>
<dbReference type="KEGG" id="cha:CHAB381_1765"/>
<gene>
    <name evidence="1" type="ordered locus">CHAB381_1765</name>
</gene>
<name>A7I435_CAMHC</name>
<evidence type="ECO:0000313" key="2">
    <source>
        <dbReference type="Proteomes" id="UP000002407"/>
    </source>
</evidence>
<organism evidence="1 2">
    <name type="scientific">Campylobacter hominis (strain ATCC BAA-381 / DSM 21671 / CCUG 45161 / LMG 19568 / NCTC 13146 / CH001A)</name>
    <dbReference type="NCBI Taxonomy" id="360107"/>
    <lineage>
        <taxon>Bacteria</taxon>
        <taxon>Pseudomonadati</taxon>
        <taxon>Campylobacterota</taxon>
        <taxon>Epsilonproteobacteria</taxon>
        <taxon>Campylobacterales</taxon>
        <taxon>Campylobacteraceae</taxon>
        <taxon>Campylobacter</taxon>
    </lineage>
</organism>
<evidence type="ECO:0000313" key="1">
    <source>
        <dbReference type="EMBL" id="ABS52440.1"/>
    </source>
</evidence>
<proteinExistence type="predicted"/>
<reference evidence="2" key="1">
    <citation type="submission" date="2007-07" db="EMBL/GenBank/DDBJ databases">
        <title>Complete genome sequence of Campylobacter hominis ATCC BAA-381, a commensal isolated from the human gastrointestinal tract.</title>
        <authorList>
            <person name="Fouts D.E."/>
            <person name="Mongodin E.F."/>
            <person name="Puiu D."/>
            <person name="Sebastian Y."/>
            <person name="Miller W.G."/>
            <person name="Mandrell R.E."/>
            <person name="Nelson K.E."/>
        </authorList>
    </citation>
    <scope>NUCLEOTIDE SEQUENCE [LARGE SCALE GENOMIC DNA]</scope>
    <source>
        <strain evidence="2">ATCC BAA-381 / LMG 19568 / NCTC 13146 / CH001A</strain>
    </source>
</reference>
<dbReference type="HOGENOM" id="CLU_2380803_0_0_7"/>
<dbReference type="Proteomes" id="UP000002407">
    <property type="component" value="Chromosome"/>
</dbReference>